<dbReference type="Gene3D" id="1.20.1310.10">
    <property type="entry name" value="Cullin Repeats"/>
    <property type="match status" value="3"/>
</dbReference>
<dbReference type="PANTHER" id="PTHR11932">
    <property type="entry name" value="CULLIN"/>
    <property type="match status" value="1"/>
</dbReference>
<dbReference type="Proteomes" id="UP000008694">
    <property type="component" value="Unassembled WGS sequence"/>
</dbReference>
<feature type="region of interest" description="Disordered" evidence="2">
    <location>
        <begin position="1"/>
        <end position="32"/>
    </location>
</feature>
<dbReference type="InterPro" id="IPR045093">
    <property type="entry name" value="Cullin"/>
</dbReference>
<sequence length="406" mass="46551">MKRSLSPDSLSSAKSPKLFHHSPDDGGAEGNSYRLPYTLSDENLSCLPISQAREPPAIYLDPALVKVRRDRKEGYLAKAWDLLKPAIKIILDDEYKKPGVLCFNTIFRAVKRACFGDPRQVELIFDLVQHECEPHIAEVIQSLEKQSSGSDPSVFLPLVYNCWLDFKRKMMLVSDKLFHKQLSTAPQLQDQVITGILGLITDERLGKAANNTSGLLKNLMDMFRGQWPDVYKNPFLDSTSKFYAEEAELVLQRSDISHYLKYVEFPCGREKMRGALLLLCILPVTTNESLRESAPRGSRLFLEDGFKLLMDESLMDDLRRMYRLFSRVDSVDYIDRILRAYILAKGEGARQEGSLQELHTSIDKIWHQCFDVYDLLDKTIRDCFEGFGLHVLGEFSDQEQWDCMED</sequence>
<evidence type="ECO:0000313" key="5">
    <source>
        <dbReference type="Proteomes" id="UP000008694"/>
    </source>
</evidence>
<evidence type="ECO:0000259" key="3">
    <source>
        <dbReference type="Pfam" id="PF00888"/>
    </source>
</evidence>
<dbReference type="HOGENOM" id="CLU_004747_7_4_1"/>
<protein>
    <recommendedName>
        <fullName evidence="3">Cullin N-terminal domain-containing protein</fullName>
    </recommendedName>
</protein>
<proteinExistence type="inferred from homology"/>
<dbReference type="InterPro" id="IPR001373">
    <property type="entry name" value="Cullin_N"/>
</dbReference>
<evidence type="ECO:0000313" key="4">
    <source>
        <dbReference type="EMBL" id="EFH51007.1"/>
    </source>
</evidence>
<dbReference type="Gramene" id="fgenesh1_pm.C_scaffold_6002558">
    <property type="protein sequence ID" value="fgenesh1_pm.C_scaffold_6002558"/>
    <property type="gene ID" value="fgenesh1_pm.C_scaffold_6002558"/>
</dbReference>
<dbReference type="eggNOG" id="KOG2167">
    <property type="taxonomic scope" value="Eukaryota"/>
</dbReference>
<feature type="domain" description="Cullin N-terminal" evidence="3">
    <location>
        <begin position="177"/>
        <end position="386"/>
    </location>
</feature>
<dbReference type="InterPro" id="IPR016159">
    <property type="entry name" value="Cullin_repeat-like_dom_sf"/>
</dbReference>
<dbReference type="Pfam" id="PF00888">
    <property type="entry name" value="Cullin"/>
    <property type="match status" value="1"/>
</dbReference>
<feature type="compositionally biased region" description="Low complexity" evidence="2">
    <location>
        <begin position="1"/>
        <end position="16"/>
    </location>
</feature>
<evidence type="ECO:0000256" key="2">
    <source>
        <dbReference type="SAM" id="MobiDB-lite"/>
    </source>
</evidence>
<keyword evidence="5" id="KW-1185">Reference proteome</keyword>
<dbReference type="GO" id="GO:0031625">
    <property type="term" value="F:ubiquitin protein ligase binding"/>
    <property type="evidence" value="ECO:0007669"/>
    <property type="project" value="InterPro"/>
</dbReference>
<comment type="similarity">
    <text evidence="1">Belongs to the cullin family.</text>
</comment>
<dbReference type="SUPFAM" id="SSF74788">
    <property type="entry name" value="Cullin repeat-like"/>
    <property type="match status" value="1"/>
</dbReference>
<dbReference type="GO" id="GO:0006511">
    <property type="term" value="P:ubiquitin-dependent protein catabolic process"/>
    <property type="evidence" value="ECO:0007669"/>
    <property type="project" value="InterPro"/>
</dbReference>
<dbReference type="STRING" id="81972.D7M0E7"/>
<gene>
    <name evidence="4" type="ORF">ARALYDRAFT_327338</name>
</gene>
<organism evidence="5">
    <name type="scientific">Arabidopsis lyrata subsp. lyrata</name>
    <name type="common">Lyre-leaved rock-cress</name>
    <dbReference type="NCBI Taxonomy" id="81972"/>
    <lineage>
        <taxon>Eukaryota</taxon>
        <taxon>Viridiplantae</taxon>
        <taxon>Streptophyta</taxon>
        <taxon>Embryophyta</taxon>
        <taxon>Tracheophyta</taxon>
        <taxon>Spermatophyta</taxon>
        <taxon>Magnoliopsida</taxon>
        <taxon>eudicotyledons</taxon>
        <taxon>Gunneridae</taxon>
        <taxon>Pentapetalae</taxon>
        <taxon>rosids</taxon>
        <taxon>malvids</taxon>
        <taxon>Brassicales</taxon>
        <taxon>Brassicaceae</taxon>
        <taxon>Camelineae</taxon>
        <taxon>Arabidopsis</taxon>
    </lineage>
</organism>
<dbReference type="EMBL" id="GL348718">
    <property type="protein sequence ID" value="EFH51007.1"/>
    <property type="molecule type" value="Genomic_DNA"/>
</dbReference>
<dbReference type="AlphaFoldDB" id="D7M0E7"/>
<reference evidence="5" key="1">
    <citation type="journal article" date="2011" name="Nat. Genet.">
        <title>The Arabidopsis lyrata genome sequence and the basis of rapid genome size change.</title>
        <authorList>
            <person name="Hu T.T."/>
            <person name="Pattyn P."/>
            <person name="Bakker E.G."/>
            <person name="Cao J."/>
            <person name="Cheng J.-F."/>
            <person name="Clark R.M."/>
            <person name="Fahlgren N."/>
            <person name="Fawcett J.A."/>
            <person name="Grimwood J."/>
            <person name="Gundlach H."/>
            <person name="Haberer G."/>
            <person name="Hollister J.D."/>
            <person name="Ossowski S."/>
            <person name="Ottilar R.P."/>
            <person name="Salamov A.A."/>
            <person name="Schneeberger K."/>
            <person name="Spannagl M."/>
            <person name="Wang X."/>
            <person name="Yang L."/>
            <person name="Nasrallah M.E."/>
            <person name="Bergelson J."/>
            <person name="Carrington J.C."/>
            <person name="Gaut B.S."/>
            <person name="Schmutz J."/>
            <person name="Mayer K.F.X."/>
            <person name="Van de Peer Y."/>
            <person name="Grigoriev I.V."/>
            <person name="Nordborg M."/>
            <person name="Weigel D."/>
            <person name="Guo Y.-L."/>
        </authorList>
    </citation>
    <scope>NUCLEOTIDE SEQUENCE [LARGE SCALE GENOMIC DNA]</scope>
    <source>
        <strain evidence="5">cv. MN47</strain>
    </source>
</reference>
<accession>D7M0E7</accession>
<evidence type="ECO:0000256" key="1">
    <source>
        <dbReference type="ARBA" id="ARBA00006019"/>
    </source>
</evidence>
<name>D7M0E7_ARALL</name>